<accession>A0A8H4RPG4</accession>
<reference evidence="3 4" key="1">
    <citation type="submission" date="2020-03" db="EMBL/GenBank/DDBJ databases">
        <title>Draft Genome Sequence of Cudoniella acicularis.</title>
        <authorList>
            <person name="Buettner E."/>
            <person name="Kellner H."/>
        </authorList>
    </citation>
    <scope>NUCLEOTIDE SEQUENCE [LARGE SCALE GENOMIC DNA]</scope>
    <source>
        <strain evidence="3 4">DSM 108380</strain>
    </source>
</reference>
<dbReference type="OrthoDB" id="5125733at2759"/>
<name>A0A8H4RPG4_9HELO</name>
<proteinExistence type="predicted"/>
<dbReference type="PANTHER" id="PTHR33112">
    <property type="entry name" value="DOMAIN PROTEIN, PUTATIVE-RELATED"/>
    <property type="match status" value="1"/>
</dbReference>
<dbReference type="Pfam" id="PF06985">
    <property type="entry name" value="HET"/>
    <property type="match status" value="1"/>
</dbReference>
<dbReference type="Proteomes" id="UP000566819">
    <property type="component" value="Unassembled WGS sequence"/>
</dbReference>
<dbReference type="PANTHER" id="PTHR33112:SF9">
    <property type="entry name" value="HETEROKARYON INCOMPATIBILITY DOMAIN-CONTAINING PROTEIN"/>
    <property type="match status" value="1"/>
</dbReference>
<feature type="domain" description="Heterokaryon incompatibility" evidence="2">
    <location>
        <begin position="231"/>
        <end position="333"/>
    </location>
</feature>
<comment type="caution">
    <text evidence="3">The sequence shown here is derived from an EMBL/GenBank/DDBJ whole genome shotgun (WGS) entry which is preliminary data.</text>
</comment>
<dbReference type="EMBL" id="JAAMPI010000335">
    <property type="protein sequence ID" value="KAF4632575.1"/>
    <property type="molecule type" value="Genomic_DNA"/>
</dbReference>
<evidence type="ECO:0000313" key="4">
    <source>
        <dbReference type="Proteomes" id="UP000566819"/>
    </source>
</evidence>
<evidence type="ECO:0000259" key="2">
    <source>
        <dbReference type="Pfam" id="PF06985"/>
    </source>
</evidence>
<evidence type="ECO:0000256" key="1">
    <source>
        <dbReference type="SAM" id="MobiDB-lite"/>
    </source>
</evidence>
<gene>
    <name evidence="3" type="ORF">G7Y89_g5552</name>
</gene>
<feature type="compositionally biased region" description="Acidic residues" evidence="1">
    <location>
        <begin position="163"/>
        <end position="172"/>
    </location>
</feature>
<sequence length="614" mass="68145">MSWLQKAEEGRLLIWRPDGDNSRSSFTGFELFSVSQDTVDDENMSSRTGTDVGLVGCDRGEEDQNVDKDDDDDVAVGQEDQAEDVNEVTDIEDEDCCDSGRRPVSGYALAWCHAHNYRLWKPFLYSSHLLLNGIHSFLTRRPWNFNKDDEDDKDKDAKGNSGENEEDEENDEGGNKQIGDDGDFQRGDEEVGDEDDEKSKEEAIYSAPDHELDEGELAVRLPETKGMRGRYICLSHCWGGFQPACITKRATLASNLAGIAWDALPMTFQHAVTTTSRLGFEYIWIDSICIVQDDADDWRLEAAEMANIYENAALTLAATSPPNSEGLFSSSSSQAVRGHRGVVVPGELECFEMPDVVRFTNTELVWECLDGFGCECSTPHIGSGGNPLYDDVLPSKVRYGQLVTTGSYLAALERNSGPVPGRHLDQDALAGSRVMVHNASRAPGSDARPNVVLGLRQRHRGVPPTGPGVDEAGLRTGRVRLCDSRVRQVRRAGVGLHRPLATTLRLRRDGGSEEESPATKYEVDLPTEPTRFPNTTTLYPDYDFFGPGRGKLRPGETVYCLRMPLRRWCILLRQVESGSDISTFERIGIIAAPDDLIEDKWFEGQKDKVVIKVI</sequence>
<keyword evidence="4" id="KW-1185">Reference proteome</keyword>
<dbReference type="InterPro" id="IPR010730">
    <property type="entry name" value="HET"/>
</dbReference>
<organism evidence="3 4">
    <name type="scientific">Cudoniella acicularis</name>
    <dbReference type="NCBI Taxonomy" id="354080"/>
    <lineage>
        <taxon>Eukaryota</taxon>
        <taxon>Fungi</taxon>
        <taxon>Dikarya</taxon>
        <taxon>Ascomycota</taxon>
        <taxon>Pezizomycotina</taxon>
        <taxon>Leotiomycetes</taxon>
        <taxon>Helotiales</taxon>
        <taxon>Tricladiaceae</taxon>
        <taxon>Cudoniella</taxon>
    </lineage>
</organism>
<feature type="region of interest" description="Disordered" evidence="1">
    <location>
        <begin position="142"/>
        <end position="207"/>
    </location>
</feature>
<dbReference type="AlphaFoldDB" id="A0A8H4RPG4"/>
<evidence type="ECO:0000313" key="3">
    <source>
        <dbReference type="EMBL" id="KAF4632575.1"/>
    </source>
</evidence>
<protein>
    <recommendedName>
        <fullName evidence="2">Heterokaryon incompatibility domain-containing protein</fullName>
    </recommendedName>
</protein>